<protein>
    <submittedName>
        <fullName evidence="1">Uncharacterized protein</fullName>
    </submittedName>
</protein>
<accession>A0A7C8PQ99</accession>
<proteinExistence type="predicted"/>
<dbReference type="Proteomes" id="UP000297595">
    <property type="component" value="Unassembled WGS sequence"/>
</dbReference>
<sequence length="110" mass="12523">MPASAPNLRDNAVLSRGNGKFYQQVVLIDDLATRVYTSNSQESKIKTNHYCLPKCEAQSICGAFKLGEGQEIELRFQWYSTRLHLSYDHDSTRMVKNLNVDPKSAHETMD</sequence>
<dbReference type="EMBL" id="SOZJ01000001">
    <property type="protein sequence ID" value="TGJ73436.1"/>
    <property type="molecule type" value="Genomic_DNA"/>
</dbReference>
<reference evidence="1 2" key="1">
    <citation type="submission" date="2019-03" db="EMBL/GenBank/DDBJ databases">
        <title>Nematode-trapping fungi genome.</title>
        <authorList>
            <person name="Vidal-Diez De Ulzurrun G."/>
        </authorList>
    </citation>
    <scope>NUCLEOTIDE SEQUENCE [LARGE SCALE GENOMIC DNA]</scope>
    <source>
        <strain evidence="1 2">TWF154</strain>
    </source>
</reference>
<evidence type="ECO:0000313" key="2">
    <source>
        <dbReference type="Proteomes" id="UP000297595"/>
    </source>
</evidence>
<evidence type="ECO:0000313" key="1">
    <source>
        <dbReference type="EMBL" id="TGJ73436.1"/>
    </source>
</evidence>
<organism evidence="1 2">
    <name type="scientific">Orbilia oligospora</name>
    <name type="common">Nematode-trapping fungus</name>
    <name type="synonym">Arthrobotrys oligospora</name>
    <dbReference type="NCBI Taxonomy" id="2813651"/>
    <lineage>
        <taxon>Eukaryota</taxon>
        <taxon>Fungi</taxon>
        <taxon>Dikarya</taxon>
        <taxon>Ascomycota</taxon>
        <taxon>Pezizomycotina</taxon>
        <taxon>Orbiliomycetes</taxon>
        <taxon>Orbiliales</taxon>
        <taxon>Orbiliaceae</taxon>
        <taxon>Orbilia</taxon>
    </lineage>
</organism>
<comment type="caution">
    <text evidence="1">The sequence shown here is derived from an EMBL/GenBank/DDBJ whole genome shotgun (WGS) entry which is preliminary data.</text>
</comment>
<name>A0A7C8PQ99_ORBOL</name>
<gene>
    <name evidence="1" type="ORF">EYR41_000532</name>
</gene>
<dbReference type="AlphaFoldDB" id="A0A7C8PQ99"/>